<sequence>MLRVAGLRSVSGKDCVCELKNLQRPFPLEKLDSIQIAANDCTKSITSTRLTEVDVLMLGVQRRLDQLEKSVSVLENEDDGDLYGAVSLRIIELELAEIQVLLSKLKNTIKSNKQLSEITVTKVTYCTTSHQTTLHYTTPHHTTPHHTRPTTLHHTILHYTTPDHTTLHYTTLYYTTPHYTTPDQ</sequence>
<proteinExistence type="predicted"/>
<dbReference type="AlphaFoldDB" id="A0AAE0QXV6"/>
<dbReference type="Proteomes" id="UP001274896">
    <property type="component" value="Unassembled WGS sequence"/>
</dbReference>
<evidence type="ECO:0000313" key="3">
    <source>
        <dbReference type="Proteomes" id="UP001274896"/>
    </source>
</evidence>
<keyword evidence="3" id="KW-1185">Reference proteome</keyword>
<gene>
    <name evidence="2" type="ORF">QTP70_010017</name>
</gene>
<reference evidence="2" key="1">
    <citation type="submission" date="2023-06" db="EMBL/GenBank/DDBJ databases">
        <title>Male Hemibagrus guttatus genome.</title>
        <authorList>
            <person name="Bian C."/>
        </authorList>
    </citation>
    <scope>NUCLEOTIDE SEQUENCE</scope>
    <source>
        <strain evidence="2">Male_cb2023</strain>
        <tissue evidence="2">Muscle</tissue>
    </source>
</reference>
<keyword evidence="1" id="KW-0175">Coiled coil</keyword>
<protein>
    <submittedName>
        <fullName evidence="2">Uncharacterized protein</fullName>
    </submittedName>
</protein>
<dbReference type="EMBL" id="JAUCMX010000009">
    <property type="protein sequence ID" value="KAK3535358.1"/>
    <property type="molecule type" value="Genomic_DNA"/>
</dbReference>
<name>A0AAE0QXV6_9TELE</name>
<feature type="coiled-coil region" evidence="1">
    <location>
        <begin position="57"/>
        <end position="108"/>
    </location>
</feature>
<organism evidence="2 3">
    <name type="scientific">Hemibagrus guttatus</name>
    <dbReference type="NCBI Taxonomy" id="175788"/>
    <lineage>
        <taxon>Eukaryota</taxon>
        <taxon>Metazoa</taxon>
        <taxon>Chordata</taxon>
        <taxon>Craniata</taxon>
        <taxon>Vertebrata</taxon>
        <taxon>Euteleostomi</taxon>
        <taxon>Actinopterygii</taxon>
        <taxon>Neopterygii</taxon>
        <taxon>Teleostei</taxon>
        <taxon>Ostariophysi</taxon>
        <taxon>Siluriformes</taxon>
        <taxon>Bagridae</taxon>
        <taxon>Hemibagrus</taxon>
    </lineage>
</organism>
<evidence type="ECO:0000256" key="1">
    <source>
        <dbReference type="SAM" id="Coils"/>
    </source>
</evidence>
<comment type="caution">
    <text evidence="2">The sequence shown here is derived from an EMBL/GenBank/DDBJ whole genome shotgun (WGS) entry which is preliminary data.</text>
</comment>
<accession>A0AAE0QXV6</accession>
<evidence type="ECO:0000313" key="2">
    <source>
        <dbReference type="EMBL" id="KAK3535358.1"/>
    </source>
</evidence>